<dbReference type="RefSeq" id="WP_338239112.1">
    <property type="nucleotide sequence ID" value="NZ_BQKE01000003.1"/>
</dbReference>
<organism evidence="1 2">
    <name type="scientific">Persicobacter diffluens</name>
    <dbReference type="NCBI Taxonomy" id="981"/>
    <lineage>
        <taxon>Bacteria</taxon>
        <taxon>Pseudomonadati</taxon>
        <taxon>Bacteroidota</taxon>
        <taxon>Cytophagia</taxon>
        <taxon>Cytophagales</taxon>
        <taxon>Persicobacteraceae</taxon>
        <taxon>Persicobacter</taxon>
    </lineage>
</organism>
<dbReference type="EMBL" id="BQKE01000003">
    <property type="protein sequence ID" value="GJM64027.1"/>
    <property type="molecule type" value="Genomic_DNA"/>
</dbReference>
<evidence type="ECO:0000313" key="2">
    <source>
        <dbReference type="Proteomes" id="UP001310022"/>
    </source>
</evidence>
<dbReference type="PROSITE" id="PS51257">
    <property type="entry name" value="PROKAR_LIPOPROTEIN"/>
    <property type="match status" value="1"/>
</dbReference>
<evidence type="ECO:0000313" key="1">
    <source>
        <dbReference type="EMBL" id="GJM64027.1"/>
    </source>
</evidence>
<dbReference type="AlphaFoldDB" id="A0AAN4W2Q9"/>
<accession>A0AAN4W2Q9</accession>
<proteinExistence type="predicted"/>
<reference evidence="1 2" key="1">
    <citation type="submission" date="2021-12" db="EMBL/GenBank/DDBJ databases">
        <title>Genome sequencing of bacteria with rrn-lacking chromosome and rrn-plasmid.</title>
        <authorList>
            <person name="Anda M."/>
            <person name="Iwasaki W."/>
        </authorList>
    </citation>
    <scope>NUCLEOTIDE SEQUENCE [LARGE SCALE GENOMIC DNA]</scope>
    <source>
        <strain evidence="1 2">NBRC 15940</strain>
    </source>
</reference>
<name>A0AAN4W2Q9_9BACT</name>
<gene>
    <name evidence="1" type="ORF">PEDI_45790</name>
</gene>
<sequence length="361" mass="40968">MKLHELKPFAAGLMAAAMMFSSCGSDDEPVNPTPPPVDEEKVVPTLAVAIPEHMRSGDFDQELTHVYLYADSARLEFSWVLEDETNYYEVGDELSLTIGDQEYTLNEVDGKFTTDLLMAEFNDQYLEDITASASVEITDASYEEEGDAVVPLDFTITTGKFGSVVFDFQTDYRYSTVQICDAAGENCQVWMAENLRWEGKDGSIGRRLYNLMGETEAIPNYVEQFGHMYSFDEKAELLPLLSSSDWTLPTFDNWGSLFINVGGSEDNGVYSNIFNALCEGGTWDDSIYQDQDDWENQYLFSVRGGGIYREQDNGINAFGVHSWFHYNYENSNSDYIIRFSDYETEFVYTLSSGRNFIRLVK</sequence>
<comment type="caution">
    <text evidence="1">The sequence shown here is derived from an EMBL/GenBank/DDBJ whole genome shotgun (WGS) entry which is preliminary data.</text>
</comment>
<keyword evidence="2" id="KW-1185">Reference proteome</keyword>
<protein>
    <recommendedName>
        <fullName evidence="3">Fibrobacter succinogenes major paralogous domain-containing protein</fullName>
    </recommendedName>
</protein>
<dbReference type="Proteomes" id="UP001310022">
    <property type="component" value="Unassembled WGS sequence"/>
</dbReference>
<evidence type="ECO:0008006" key="3">
    <source>
        <dbReference type="Google" id="ProtNLM"/>
    </source>
</evidence>